<comment type="caution">
    <text evidence="2">The sequence shown here is derived from an EMBL/GenBank/DDBJ whole genome shotgun (WGS) entry which is preliminary data.</text>
</comment>
<gene>
    <name evidence="2" type="ORF">DPMN_164648</name>
</gene>
<dbReference type="Proteomes" id="UP000828390">
    <property type="component" value="Unassembled WGS sequence"/>
</dbReference>
<evidence type="ECO:0000313" key="3">
    <source>
        <dbReference type="Proteomes" id="UP000828390"/>
    </source>
</evidence>
<evidence type="ECO:0000256" key="1">
    <source>
        <dbReference type="SAM" id="MobiDB-lite"/>
    </source>
</evidence>
<accession>A0A9D4EVF5</accession>
<reference evidence="2" key="2">
    <citation type="submission" date="2020-11" db="EMBL/GenBank/DDBJ databases">
        <authorList>
            <person name="McCartney M.A."/>
            <person name="Auch B."/>
            <person name="Kono T."/>
            <person name="Mallez S."/>
            <person name="Becker A."/>
            <person name="Gohl D.M."/>
            <person name="Silverstein K.A.T."/>
            <person name="Koren S."/>
            <person name="Bechman K.B."/>
            <person name="Herman A."/>
            <person name="Abrahante J.E."/>
            <person name="Garbe J."/>
        </authorList>
    </citation>
    <scope>NUCLEOTIDE SEQUENCE</scope>
    <source>
        <strain evidence="2">Duluth1</strain>
        <tissue evidence="2">Whole animal</tissue>
    </source>
</reference>
<dbReference type="AlphaFoldDB" id="A0A9D4EVF5"/>
<protein>
    <submittedName>
        <fullName evidence="2">Uncharacterized protein</fullName>
    </submittedName>
</protein>
<organism evidence="2 3">
    <name type="scientific">Dreissena polymorpha</name>
    <name type="common">Zebra mussel</name>
    <name type="synonym">Mytilus polymorpha</name>
    <dbReference type="NCBI Taxonomy" id="45954"/>
    <lineage>
        <taxon>Eukaryota</taxon>
        <taxon>Metazoa</taxon>
        <taxon>Spiralia</taxon>
        <taxon>Lophotrochozoa</taxon>
        <taxon>Mollusca</taxon>
        <taxon>Bivalvia</taxon>
        <taxon>Autobranchia</taxon>
        <taxon>Heteroconchia</taxon>
        <taxon>Euheterodonta</taxon>
        <taxon>Imparidentia</taxon>
        <taxon>Neoheterodontei</taxon>
        <taxon>Myida</taxon>
        <taxon>Dreissenoidea</taxon>
        <taxon>Dreissenidae</taxon>
        <taxon>Dreissena</taxon>
    </lineage>
</organism>
<sequence>MNDEVQDAWTVNGSIRYKDKTGKIIVVRVMEWLDVSFEEEIVTTTKDDPKRTVDMTQPHYDAGGAPVRDQASTEMNRGPTGMNRYSIGMNYEPGVTGNDRHGTGNNRDCTGNNRDGTVAPPGPKQTPTELRRACPGCTRLNRGVAGALPGSDAGIAPLSAVVTVYRGSAGTLLAFTGDQPGHYRRQPGLCRGFTGINQPGVDRDSAGLLTGFNRGGTGKKCDRVKKIPRIIPFSPVDLR</sequence>
<reference evidence="2" key="1">
    <citation type="journal article" date="2019" name="bioRxiv">
        <title>The Genome of the Zebra Mussel, Dreissena polymorpha: A Resource for Invasive Species Research.</title>
        <authorList>
            <person name="McCartney M.A."/>
            <person name="Auch B."/>
            <person name="Kono T."/>
            <person name="Mallez S."/>
            <person name="Zhang Y."/>
            <person name="Obille A."/>
            <person name="Becker A."/>
            <person name="Abrahante J.E."/>
            <person name="Garbe J."/>
            <person name="Badalamenti J.P."/>
            <person name="Herman A."/>
            <person name="Mangelson H."/>
            <person name="Liachko I."/>
            <person name="Sullivan S."/>
            <person name="Sone E.D."/>
            <person name="Koren S."/>
            <person name="Silverstein K.A.T."/>
            <person name="Beckman K.B."/>
            <person name="Gohl D.M."/>
        </authorList>
    </citation>
    <scope>NUCLEOTIDE SEQUENCE</scope>
    <source>
        <strain evidence="2">Duluth1</strain>
        <tissue evidence="2">Whole animal</tissue>
    </source>
</reference>
<name>A0A9D4EVF5_DREPO</name>
<proteinExistence type="predicted"/>
<feature type="region of interest" description="Disordered" evidence="1">
    <location>
        <begin position="49"/>
        <end position="130"/>
    </location>
</feature>
<feature type="compositionally biased region" description="Polar residues" evidence="1">
    <location>
        <begin position="103"/>
        <end position="115"/>
    </location>
</feature>
<evidence type="ECO:0000313" key="2">
    <source>
        <dbReference type="EMBL" id="KAH3786541.1"/>
    </source>
</evidence>
<dbReference type="EMBL" id="JAIWYP010000008">
    <property type="protein sequence ID" value="KAH3786541.1"/>
    <property type="molecule type" value="Genomic_DNA"/>
</dbReference>
<keyword evidence="3" id="KW-1185">Reference proteome</keyword>